<feature type="transmembrane region" description="Helical" evidence="7">
    <location>
        <begin position="99"/>
        <end position="123"/>
    </location>
</feature>
<keyword evidence="5" id="KW-0813">Transport</keyword>
<evidence type="ECO:0000256" key="1">
    <source>
        <dbReference type="ARBA" id="ARBA00004141"/>
    </source>
</evidence>
<feature type="transmembrane region" description="Helical" evidence="7">
    <location>
        <begin position="271"/>
        <end position="293"/>
    </location>
</feature>
<evidence type="ECO:0000313" key="10">
    <source>
        <dbReference type="Proteomes" id="UP001642540"/>
    </source>
</evidence>
<feature type="transmembrane region" description="Helical" evidence="7">
    <location>
        <begin position="182"/>
        <end position="203"/>
    </location>
</feature>
<feature type="transmembrane region" description="Helical" evidence="7">
    <location>
        <begin position="435"/>
        <end position="459"/>
    </location>
</feature>
<evidence type="ECO:0000256" key="2">
    <source>
        <dbReference type="ARBA" id="ARBA00022692"/>
    </source>
</evidence>
<feature type="transmembrane region" description="Helical" evidence="7">
    <location>
        <begin position="376"/>
        <end position="398"/>
    </location>
</feature>
<evidence type="ECO:0000256" key="5">
    <source>
        <dbReference type="RuleBase" id="RU003346"/>
    </source>
</evidence>
<protein>
    <recommendedName>
        <fullName evidence="8">Major facilitator superfamily (MFS) profile domain-containing protein</fullName>
    </recommendedName>
</protein>
<dbReference type="EMBL" id="CAXLJM020000026">
    <property type="protein sequence ID" value="CAL8094282.1"/>
    <property type="molecule type" value="Genomic_DNA"/>
</dbReference>
<dbReference type="InterPro" id="IPR003663">
    <property type="entry name" value="Sugar/inositol_transpt"/>
</dbReference>
<dbReference type="PRINTS" id="PR00171">
    <property type="entry name" value="SUGRTRNSPORT"/>
</dbReference>
<dbReference type="Proteomes" id="UP001642540">
    <property type="component" value="Unassembled WGS sequence"/>
</dbReference>
<dbReference type="InterPro" id="IPR036259">
    <property type="entry name" value="MFS_trans_sf"/>
</dbReference>
<dbReference type="NCBIfam" id="TIGR00879">
    <property type="entry name" value="SP"/>
    <property type="match status" value="1"/>
</dbReference>
<feature type="transmembrane region" description="Helical" evidence="7">
    <location>
        <begin position="129"/>
        <end position="150"/>
    </location>
</feature>
<dbReference type="CDD" id="cd17358">
    <property type="entry name" value="MFS_GLUT6_8_Class3_like"/>
    <property type="match status" value="1"/>
</dbReference>
<name>A0ABP1QCZ7_9HEXA</name>
<evidence type="ECO:0000256" key="4">
    <source>
        <dbReference type="ARBA" id="ARBA00023136"/>
    </source>
</evidence>
<feature type="domain" description="Major facilitator superfamily (MFS) profile" evidence="8">
    <location>
        <begin position="27"/>
        <end position="463"/>
    </location>
</feature>
<dbReference type="InterPro" id="IPR044775">
    <property type="entry name" value="MFS_ERD6/Tret1-like"/>
</dbReference>
<dbReference type="PROSITE" id="PS00217">
    <property type="entry name" value="SUGAR_TRANSPORT_2"/>
    <property type="match status" value="1"/>
</dbReference>
<dbReference type="InterPro" id="IPR020846">
    <property type="entry name" value="MFS_dom"/>
</dbReference>
<evidence type="ECO:0000259" key="8">
    <source>
        <dbReference type="PROSITE" id="PS50850"/>
    </source>
</evidence>
<reference evidence="9 10" key="1">
    <citation type="submission" date="2024-08" db="EMBL/GenBank/DDBJ databases">
        <authorList>
            <person name="Cucini C."/>
            <person name="Frati F."/>
        </authorList>
    </citation>
    <scope>NUCLEOTIDE SEQUENCE [LARGE SCALE GENOMIC DNA]</scope>
</reference>
<keyword evidence="4 7" id="KW-0472">Membrane</keyword>
<sequence>MYLHSPEEGPDLRTMSMVLRFRTRRAPQIFAAFAATLSAFGMGTVEAYTSPALPDMQRGDQLGSITEAEYSHIASDALLAAIVSGIPTCFLLEKIGRKATIMLISIPFVTGWLMIAFAVNLVMVDMGRILTGFCAGSASMAVPVFLGEVAEDSIRGFLGSSFQFQVTSGNLFVYVLGKYLNWQWLALSCSLVIFVGLILMSIVPPSPRFLLSKGRVQDAARSLVWLRGAESLSQVENELSSINKSVLSSKQNQEKLRFQDFFRLPILRPMLISLLLLFFQQMTGVEAILVYTYDIFEKSGSPLDLHTSVILVGCLQVITTFISALIVDKAGRRKLLLISSLGSAFAMGVLGAWFWFKEDSVGDEAKYETLNWIPLVTIGLFIIFFALGLGPVPFIMIAELNNARMIGVVSAITTTFNWTFAFLVTKYFLLFAQSIGFHFLFWCFAILSVIGAIFIFIFVPETKGKSMDEIQSTKSSSKLDKYSSFSKANTKARRKYNDGGTN</sequence>
<feature type="transmembrane region" description="Helical" evidence="7">
    <location>
        <begin position="405"/>
        <end position="429"/>
    </location>
</feature>
<evidence type="ECO:0000256" key="7">
    <source>
        <dbReference type="SAM" id="Phobius"/>
    </source>
</evidence>
<feature type="transmembrane region" description="Helical" evidence="7">
    <location>
        <begin position="305"/>
        <end position="328"/>
    </location>
</feature>
<dbReference type="InterPro" id="IPR050549">
    <property type="entry name" value="MFS_Trehalose_Transporter"/>
</dbReference>
<dbReference type="Pfam" id="PF00083">
    <property type="entry name" value="Sugar_tr"/>
    <property type="match status" value="1"/>
</dbReference>
<keyword evidence="10" id="KW-1185">Reference proteome</keyword>
<dbReference type="SUPFAM" id="SSF103473">
    <property type="entry name" value="MFS general substrate transporter"/>
    <property type="match status" value="1"/>
</dbReference>
<feature type="region of interest" description="Disordered" evidence="6">
    <location>
        <begin position="471"/>
        <end position="502"/>
    </location>
</feature>
<dbReference type="InterPro" id="IPR005828">
    <property type="entry name" value="MFS_sugar_transport-like"/>
</dbReference>
<proteinExistence type="inferred from homology"/>
<dbReference type="Gene3D" id="1.20.1250.20">
    <property type="entry name" value="MFS general substrate transporter like domains"/>
    <property type="match status" value="1"/>
</dbReference>
<comment type="caution">
    <text evidence="9">The sequence shown here is derived from an EMBL/GenBank/DDBJ whole genome shotgun (WGS) entry which is preliminary data.</text>
</comment>
<evidence type="ECO:0000256" key="3">
    <source>
        <dbReference type="ARBA" id="ARBA00022989"/>
    </source>
</evidence>
<comment type="subcellular location">
    <subcellularLocation>
        <location evidence="1">Membrane</location>
        <topology evidence="1">Multi-pass membrane protein</topology>
    </subcellularLocation>
</comment>
<dbReference type="InterPro" id="IPR005829">
    <property type="entry name" value="Sugar_transporter_CS"/>
</dbReference>
<evidence type="ECO:0000313" key="9">
    <source>
        <dbReference type="EMBL" id="CAL8094282.1"/>
    </source>
</evidence>
<keyword evidence="2 7" id="KW-0812">Transmembrane</keyword>
<dbReference type="PROSITE" id="PS50850">
    <property type="entry name" value="MFS"/>
    <property type="match status" value="1"/>
</dbReference>
<feature type="transmembrane region" description="Helical" evidence="7">
    <location>
        <begin position="335"/>
        <end position="356"/>
    </location>
</feature>
<comment type="similarity">
    <text evidence="5">Belongs to the major facilitator superfamily. Sugar transporter (TC 2.A.1.1) family.</text>
</comment>
<dbReference type="PANTHER" id="PTHR48021">
    <property type="match status" value="1"/>
</dbReference>
<evidence type="ECO:0000256" key="6">
    <source>
        <dbReference type="SAM" id="MobiDB-lite"/>
    </source>
</evidence>
<gene>
    <name evidence="9" type="ORF">ODALV1_LOCUS8740</name>
</gene>
<organism evidence="9 10">
    <name type="scientific">Orchesella dallaii</name>
    <dbReference type="NCBI Taxonomy" id="48710"/>
    <lineage>
        <taxon>Eukaryota</taxon>
        <taxon>Metazoa</taxon>
        <taxon>Ecdysozoa</taxon>
        <taxon>Arthropoda</taxon>
        <taxon>Hexapoda</taxon>
        <taxon>Collembola</taxon>
        <taxon>Entomobryomorpha</taxon>
        <taxon>Entomobryoidea</taxon>
        <taxon>Orchesellidae</taxon>
        <taxon>Orchesellinae</taxon>
        <taxon>Orchesella</taxon>
    </lineage>
</organism>
<dbReference type="PROSITE" id="PS00216">
    <property type="entry name" value="SUGAR_TRANSPORT_1"/>
    <property type="match status" value="1"/>
</dbReference>
<feature type="compositionally biased region" description="Low complexity" evidence="6">
    <location>
        <begin position="472"/>
        <end position="487"/>
    </location>
</feature>
<dbReference type="PANTHER" id="PTHR48021:SF1">
    <property type="entry name" value="GH07001P-RELATED"/>
    <property type="match status" value="1"/>
</dbReference>
<accession>A0ABP1QCZ7</accession>
<keyword evidence="3 7" id="KW-1133">Transmembrane helix</keyword>